<keyword evidence="8" id="KW-0119">Carbohydrate metabolism</keyword>
<dbReference type="Proteomes" id="UP000567293">
    <property type="component" value="Unassembled WGS sequence"/>
</dbReference>
<feature type="non-terminal residue" evidence="10">
    <location>
        <position position="1"/>
    </location>
</feature>
<dbReference type="GO" id="GO:0006012">
    <property type="term" value="P:galactose metabolic process"/>
    <property type="evidence" value="ECO:0007669"/>
    <property type="project" value="UniProtKB-KW"/>
</dbReference>
<dbReference type="InterPro" id="IPR013750">
    <property type="entry name" value="GHMP_kinase_C_dom"/>
</dbReference>
<dbReference type="GO" id="GO:0005524">
    <property type="term" value="F:ATP binding"/>
    <property type="evidence" value="ECO:0007669"/>
    <property type="project" value="UniProtKB-KW"/>
</dbReference>
<evidence type="ECO:0000256" key="3">
    <source>
        <dbReference type="ARBA" id="ARBA00022741"/>
    </source>
</evidence>
<evidence type="ECO:0000256" key="2">
    <source>
        <dbReference type="ARBA" id="ARBA00022723"/>
    </source>
</evidence>
<sequence length="125" mass="13114">HHVVTENGRVQSAVDTLESGDLSGLGRLMSDSHRSLRDDYEVSCEELDLLVAIAVAQPGVIGARMTGGGFGGCTINLVESSAVAAFKQHVAESYFAGTGREPEIYVSPAADGVHQLETGLGNTRE</sequence>
<accession>A0A7V8NWH2</accession>
<proteinExistence type="predicted"/>
<feature type="domain" description="GHMP kinase C-terminal" evidence="9">
    <location>
        <begin position="15"/>
        <end position="92"/>
    </location>
</feature>
<dbReference type="Pfam" id="PF08544">
    <property type="entry name" value="GHMP_kinases_C"/>
    <property type="match status" value="1"/>
</dbReference>
<comment type="caution">
    <text evidence="10">The sequence shown here is derived from an EMBL/GenBank/DDBJ whole genome shotgun (WGS) entry which is preliminary data.</text>
</comment>
<dbReference type="SUPFAM" id="SSF55060">
    <property type="entry name" value="GHMP Kinase, C-terminal domain"/>
    <property type="match status" value="1"/>
</dbReference>
<gene>
    <name evidence="10" type="ORF">HRJ53_27525</name>
</gene>
<name>A0A7V8NWH2_9BACT</name>
<dbReference type="PANTHER" id="PTHR10457:SF7">
    <property type="entry name" value="GALACTOKINASE-RELATED"/>
    <property type="match status" value="1"/>
</dbReference>
<evidence type="ECO:0000313" key="11">
    <source>
        <dbReference type="Proteomes" id="UP000567293"/>
    </source>
</evidence>
<dbReference type="PANTHER" id="PTHR10457">
    <property type="entry name" value="MEVALONATE KINASE/GALACTOKINASE"/>
    <property type="match status" value="1"/>
</dbReference>
<dbReference type="FunFam" id="3.30.70.890:FF:000001">
    <property type="entry name" value="Galactokinase"/>
    <property type="match status" value="1"/>
</dbReference>
<reference evidence="10" key="1">
    <citation type="submission" date="2020-06" db="EMBL/GenBank/DDBJ databases">
        <title>Legume-microbial interactions unlock mineral nutrients during tropical forest succession.</title>
        <authorList>
            <person name="Epihov D.Z."/>
        </authorList>
    </citation>
    <scope>NUCLEOTIDE SEQUENCE [LARGE SCALE GENOMIC DNA]</scope>
    <source>
        <strain evidence="10">Pan2503</strain>
    </source>
</reference>
<keyword evidence="3" id="KW-0547">Nucleotide-binding</keyword>
<dbReference type="EMBL" id="JACDQQ010002662">
    <property type="protein sequence ID" value="MBA0088758.1"/>
    <property type="molecule type" value="Genomic_DNA"/>
</dbReference>
<evidence type="ECO:0000256" key="7">
    <source>
        <dbReference type="ARBA" id="ARBA00023144"/>
    </source>
</evidence>
<dbReference type="GO" id="GO:0046872">
    <property type="term" value="F:metal ion binding"/>
    <property type="evidence" value="ECO:0007669"/>
    <property type="project" value="UniProtKB-KW"/>
</dbReference>
<dbReference type="InterPro" id="IPR036554">
    <property type="entry name" value="GHMP_kinase_C_sf"/>
</dbReference>
<keyword evidence="6" id="KW-0460">Magnesium</keyword>
<keyword evidence="1" id="KW-0808">Transferase</keyword>
<keyword evidence="7" id="KW-0299">Galactose metabolism</keyword>
<dbReference type="AlphaFoldDB" id="A0A7V8NWH2"/>
<dbReference type="Gene3D" id="3.30.70.890">
    <property type="entry name" value="GHMP kinase, C-terminal domain"/>
    <property type="match status" value="1"/>
</dbReference>
<keyword evidence="2" id="KW-0479">Metal-binding</keyword>
<keyword evidence="5" id="KW-0067">ATP-binding</keyword>
<evidence type="ECO:0000313" key="10">
    <source>
        <dbReference type="EMBL" id="MBA0088758.1"/>
    </source>
</evidence>
<dbReference type="GO" id="GO:0004335">
    <property type="term" value="F:galactokinase activity"/>
    <property type="evidence" value="ECO:0007669"/>
    <property type="project" value="TreeGrafter"/>
</dbReference>
<evidence type="ECO:0000256" key="1">
    <source>
        <dbReference type="ARBA" id="ARBA00022679"/>
    </source>
</evidence>
<evidence type="ECO:0000256" key="6">
    <source>
        <dbReference type="ARBA" id="ARBA00022842"/>
    </source>
</evidence>
<evidence type="ECO:0000259" key="9">
    <source>
        <dbReference type="Pfam" id="PF08544"/>
    </source>
</evidence>
<evidence type="ECO:0000256" key="4">
    <source>
        <dbReference type="ARBA" id="ARBA00022777"/>
    </source>
</evidence>
<protein>
    <submittedName>
        <fullName evidence="10">Galactokinase</fullName>
    </submittedName>
</protein>
<evidence type="ECO:0000256" key="8">
    <source>
        <dbReference type="ARBA" id="ARBA00023277"/>
    </source>
</evidence>
<keyword evidence="11" id="KW-1185">Reference proteome</keyword>
<organism evidence="10 11">
    <name type="scientific">Candidatus Acidiferrum panamense</name>
    <dbReference type="NCBI Taxonomy" id="2741543"/>
    <lineage>
        <taxon>Bacteria</taxon>
        <taxon>Pseudomonadati</taxon>
        <taxon>Acidobacteriota</taxon>
        <taxon>Terriglobia</taxon>
        <taxon>Candidatus Acidiferrales</taxon>
        <taxon>Candidatus Acidiferrum</taxon>
    </lineage>
</organism>
<dbReference type="GO" id="GO:0005829">
    <property type="term" value="C:cytosol"/>
    <property type="evidence" value="ECO:0007669"/>
    <property type="project" value="TreeGrafter"/>
</dbReference>
<keyword evidence="4" id="KW-0418">Kinase</keyword>
<evidence type="ECO:0000256" key="5">
    <source>
        <dbReference type="ARBA" id="ARBA00022840"/>
    </source>
</evidence>